<comment type="caution">
    <text evidence="2">The sequence shown here is derived from an EMBL/GenBank/DDBJ whole genome shotgun (WGS) entry which is preliminary data.</text>
</comment>
<accession>A0A328DJ45</accession>
<dbReference type="InterPro" id="IPR016095">
    <property type="entry name" value="Ribosomal_uL1_3-a/b-sand"/>
</dbReference>
<dbReference type="GO" id="GO:0003723">
    <property type="term" value="F:RNA binding"/>
    <property type="evidence" value="ECO:0007669"/>
    <property type="project" value="InterPro"/>
</dbReference>
<proteinExistence type="predicted"/>
<evidence type="ECO:0000313" key="3">
    <source>
        <dbReference type="Proteomes" id="UP000249390"/>
    </source>
</evidence>
<evidence type="ECO:0000256" key="1">
    <source>
        <dbReference type="SAM" id="MobiDB-lite"/>
    </source>
</evidence>
<feature type="region of interest" description="Disordered" evidence="1">
    <location>
        <begin position="350"/>
        <end position="557"/>
    </location>
</feature>
<dbReference type="Proteomes" id="UP000249390">
    <property type="component" value="Unassembled WGS sequence"/>
</dbReference>
<evidence type="ECO:0008006" key="4">
    <source>
        <dbReference type="Google" id="ProtNLM"/>
    </source>
</evidence>
<keyword evidence="3" id="KW-1185">Reference proteome</keyword>
<evidence type="ECO:0000313" key="2">
    <source>
        <dbReference type="EMBL" id="RAL44329.1"/>
    </source>
</evidence>
<dbReference type="CDD" id="cd00403">
    <property type="entry name" value="Ribosomal_L1"/>
    <property type="match status" value="1"/>
</dbReference>
<feature type="compositionally biased region" description="Basic and acidic residues" evidence="1">
    <location>
        <begin position="535"/>
        <end position="548"/>
    </location>
</feature>
<dbReference type="AlphaFoldDB" id="A0A328DJ45"/>
<dbReference type="PANTHER" id="PTHR23105">
    <property type="entry name" value="RIBOSOMAL PROTEIN L7AE FAMILY MEMBER"/>
    <property type="match status" value="1"/>
</dbReference>
<feature type="compositionally biased region" description="Basic and acidic residues" evidence="1">
    <location>
        <begin position="446"/>
        <end position="461"/>
    </location>
</feature>
<reference evidence="2 3" key="1">
    <citation type="submission" date="2018-06" db="EMBL/GenBank/DDBJ databases">
        <title>The Genome of Cuscuta australis (Dodder) Provides Insight into the Evolution of Plant Parasitism.</title>
        <authorList>
            <person name="Liu H."/>
        </authorList>
    </citation>
    <scope>NUCLEOTIDE SEQUENCE [LARGE SCALE GENOMIC DNA]</scope>
    <source>
        <strain evidence="3">cv. Yunnan</strain>
        <tissue evidence="2">Vines</tissue>
    </source>
</reference>
<gene>
    <name evidence="2" type="ORF">DM860_017435</name>
</gene>
<feature type="compositionally biased region" description="Basic residues" evidence="1">
    <location>
        <begin position="431"/>
        <end position="445"/>
    </location>
</feature>
<feature type="compositionally biased region" description="Acidic residues" evidence="1">
    <location>
        <begin position="405"/>
        <end position="416"/>
    </location>
</feature>
<dbReference type="InterPro" id="IPR023674">
    <property type="entry name" value="Ribosomal_uL1-like"/>
</dbReference>
<dbReference type="Pfam" id="PF00687">
    <property type="entry name" value="Ribosomal_L1"/>
    <property type="match status" value="1"/>
</dbReference>
<dbReference type="EMBL" id="NQVE01000145">
    <property type="protein sequence ID" value="RAL44329.1"/>
    <property type="molecule type" value="Genomic_DNA"/>
</dbReference>
<dbReference type="InterPro" id="IPR050257">
    <property type="entry name" value="eL8/uL1-like"/>
</dbReference>
<dbReference type="FunFam" id="3.40.50.790:FF:000012">
    <property type="entry name" value="Ribosomal protein L1p/L10e family"/>
    <property type="match status" value="1"/>
</dbReference>
<dbReference type="SUPFAM" id="SSF56808">
    <property type="entry name" value="Ribosomal protein L1"/>
    <property type="match status" value="1"/>
</dbReference>
<dbReference type="InterPro" id="IPR028364">
    <property type="entry name" value="Ribosomal_uL1/biogenesis"/>
</dbReference>
<name>A0A328DJ45_9ASTE</name>
<sequence>MNVGYRVGPLVNGRLSPNDPNPISLFFCPKSSTANLSSLLPKTITVFRSSLLQQTLTGRAATMAAETPEAMTSSDAAAAAAASAAAAAAAAVEGRVSRETVEKAVTALLKWKESQSEHQAPQLLPQDEFVYLNITLKRIPSKARTNPFRVPLPHTLYDQSSERCVIIDDRPGSNLTSEKAKKIIKSQGVTVSKVLKLSKLRTDYKAFEAKRKLMGSYDFFMVDNRIVHFLPKLLGKHFFKKKRLPLPVDLTKKDWKAQIERACASGLFFRSTGTSSVMKVGRLSMESGEIVDNVMEAINGLVDYVPKRWDGLRSFQLRLVGSVALPLYQALPDLKLKIIGADEAETEVDAKQLTDGTQRAGKKKRKDRLHAVRYMDAETGGVELESDDEEVENEKQKMDVKMGNAEEDIDEDVEENESGKSKGPDSVPAKLKGKKGLKGKSKKLKKGDDLDVKNHPESNKDSEEDESEKSKGGGDLVLAKLKGKKGKGKSPEIQALNGKGKSKKLKRGDDLDDKKQKKTKLSSKSESAAKKGKRKDLAAMKSKEEVIKPKRKRNKSE</sequence>
<protein>
    <recommendedName>
        <fullName evidence="4">Ribosomal protein L1</fullName>
    </recommendedName>
</protein>
<dbReference type="Gene3D" id="3.40.50.790">
    <property type="match status" value="1"/>
</dbReference>
<organism evidence="2 3">
    <name type="scientific">Cuscuta australis</name>
    <dbReference type="NCBI Taxonomy" id="267555"/>
    <lineage>
        <taxon>Eukaryota</taxon>
        <taxon>Viridiplantae</taxon>
        <taxon>Streptophyta</taxon>
        <taxon>Embryophyta</taxon>
        <taxon>Tracheophyta</taxon>
        <taxon>Spermatophyta</taxon>
        <taxon>Magnoliopsida</taxon>
        <taxon>eudicotyledons</taxon>
        <taxon>Gunneridae</taxon>
        <taxon>Pentapetalae</taxon>
        <taxon>asterids</taxon>
        <taxon>lamiids</taxon>
        <taxon>Solanales</taxon>
        <taxon>Convolvulaceae</taxon>
        <taxon>Cuscuteae</taxon>
        <taxon>Cuscuta</taxon>
        <taxon>Cuscuta subgen. Grammica</taxon>
        <taxon>Cuscuta sect. Cleistogrammica</taxon>
    </lineage>
</organism>